<dbReference type="InterPro" id="IPR007051">
    <property type="entry name" value="CHORD_dom"/>
</dbReference>
<dbReference type="Pfam" id="PF26082">
    <property type="entry name" value="zf-C2H2_AcuF"/>
    <property type="match status" value="1"/>
</dbReference>
<feature type="compositionally biased region" description="Basic and acidic residues" evidence="5">
    <location>
        <begin position="116"/>
        <end position="127"/>
    </location>
</feature>
<dbReference type="EMBL" id="PXOG01000230">
    <property type="protein sequence ID" value="RGP65706.1"/>
    <property type="molecule type" value="Genomic_DNA"/>
</dbReference>
<reference evidence="8 9" key="1">
    <citation type="journal article" date="2018" name="PLoS Pathog.">
        <title>Evolution of structural diversity of trichothecenes, a family of toxins produced by plant pathogenic and entomopathogenic fungi.</title>
        <authorList>
            <person name="Proctor R.H."/>
            <person name="McCormick S.P."/>
            <person name="Kim H.S."/>
            <person name="Cardoza R.E."/>
            <person name="Stanley A.M."/>
            <person name="Lindo L."/>
            <person name="Kelly A."/>
            <person name="Brown D.W."/>
            <person name="Lee T."/>
            <person name="Vaughan M.M."/>
            <person name="Alexander N.J."/>
            <person name="Busman M."/>
            <person name="Gutierrez S."/>
        </authorList>
    </citation>
    <scope>NUCLEOTIDE SEQUENCE [LARGE SCALE GENOMIC DNA]</scope>
    <source>
        <strain evidence="8 9">NRRL 20695</strain>
    </source>
</reference>
<keyword evidence="3" id="KW-0862">Zinc</keyword>
<dbReference type="GO" id="GO:0008270">
    <property type="term" value="F:zinc ion binding"/>
    <property type="evidence" value="ECO:0007669"/>
    <property type="project" value="UniProtKB-KW"/>
</dbReference>
<protein>
    <submittedName>
        <fullName evidence="8">Transcription factor</fullName>
    </submittedName>
</protein>
<keyword evidence="9" id="KW-1185">Reference proteome</keyword>
<gene>
    <name evidence="8" type="ORF">FLONG3_9099</name>
</gene>
<accession>A0A395RZX9</accession>
<feature type="region of interest" description="Disordered" evidence="5">
    <location>
        <begin position="490"/>
        <end position="564"/>
    </location>
</feature>
<evidence type="ECO:0000256" key="2">
    <source>
        <dbReference type="ARBA" id="ARBA00022737"/>
    </source>
</evidence>
<evidence type="ECO:0000313" key="9">
    <source>
        <dbReference type="Proteomes" id="UP000266234"/>
    </source>
</evidence>
<evidence type="ECO:0000259" key="7">
    <source>
        <dbReference type="PROSITE" id="PS51401"/>
    </source>
</evidence>
<dbReference type="PANTHER" id="PTHR35391">
    <property type="entry name" value="C2H2-TYPE DOMAIN-CONTAINING PROTEIN-RELATED"/>
    <property type="match status" value="1"/>
</dbReference>
<keyword evidence="1" id="KW-0479">Metal-binding</keyword>
<evidence type="ECO:0000256" key="5">
    <source>
        <dbReference type="SAM" id="MobiDB-lite"/>
    </source>
</evidence>
<keyword evidence="4" id="KW-0863">Zinc-finger</keyword>
<evidence type="ECO:0000256" key="4">
    <source>
        <dbReference type="PROSITE-ProRule" id="PRU00042"/>
    </source>
</evidence>
<dbReference type="PANTHER" id="PTHR35391:SF7">
    <property type="entry name" value="C2H2-TYPE DOMAIN-CONTAINING PROTEIN"/>
    <property type="match status" value="1"/>
</dbReference>
<dbReference type="PROSITE" id="PS50157">
    <property type="entry name" value="ZINC_FINGER_C2H2_2"/>
    <property type="match status" value="1"/>
</dbReference>
<keyword evidence="2" id="KW-0677">Repeat</keyword>
<feature type="domain" description="CHORD" evidence="7">
    <location>
        <begin position="574"/>
        <end position="630"/>
    </location>
</feature>
<dbReference type="PROSITE" id="PS51401">
    <property type="entry name" value="CHORD"/>
    <property type="match status" value="1"/>
</dbReference>
<dbReference type="STRING" id="694270.A0A395RZX9"/>
<dbReference type="OrthoDB" id="6133115at2759"/>
<feature type="region of interest" description="Disordered" evidence="5">
    <location>
        <begin position="115"/>
        <end position="149"/>
    </location>
</feature>
<evidence type="ECO:0000259" key="6">
    <source>
        <dbReference type="PROSITE" id="PS50157"/>
    </source>
</evidence>
<name>A0A395RZX9_9HYPO</name>
<dbReference type="Proteomes" id="UP000266234">
    <property type="component" value="Unassembled WGS sequence"/>
</dbReference>
<dbReference type="Gene3D" id="4.10.1130.20">
    <property type="match status" value="1"/>
</dbReference>
<evidence type="ECO:0000313" key="8">
    <source>
        <dbReference type="EMBL" id="RGP65706.1"/>
    </source>
</evidence>
<dbReference type="Pfam" id="PF04968">
    <property type="entry name" value="CHORD"/>
    <property type="match status" value="1"/>
</dbReference>
<organism evidence="8 9">
    <name type="scientific">Fusarium longipes</name>
    <dbReference type="NCBI Taxonomy" id="694270"/>
    <lineage>
        <taxon>Eukaryota</taxon>
        <taxon>Fungi</taxon>
        <taxon>Dikarya</taxon>
        <taxon>Ascomycota</taxon>
        <taxon>Pezizomycotina</taxon>
        <taxon>Sordariomycetes</taxon>
        <taxon>Hypocreomycetidae</taxon>
        <taxon>Hypocreales</taxon>
        <taxon>Nectriaceae</taxon>
        <taxon>Fusarium</taxon>
    </lineage>
</organism>
<dbReference type="AlphaFoldDB" id="A0A395RZX9"/>
<dbReference type="SMART" id="SM00355">
    <property type="entry name" value="ZnF_C2H2"/>
    <property type="match status" value="3"/>
</dbReference>
<feature type="domain" description="C2H2-type" evidence="6">
    <location>
        <begin position="402"/>
        <end position="425"/>
    </location>
</feature>
<dbReference type="InterPro" id="IPR013087">
    <property type="entry name" value="Znf_C2H2_type"/>
</dbReference>
<feature type="compositionally biased region" description="Basic and acidic residues" evidence="5">
    <location>
        <begin position="535"/>
        <end position="564"/>
    </location>
</feature>
<evidence type="ECO:0000256" key="3">
    <source>
        <dbReference type="ARBA" id="ARBA00022833"/>
    </source>
</evidence>
<proteinExistence type="predicted"/>
<sequence>MEHKEKLESIASHVIKTFRVFRDLENALAETPSSDNFSEGAPPDGLLPMIENNFTRFKMWAGNQAAHQSGPSSLDHRLREAPHLQQQVVYLLKDICESLEDATLKISEISDSLSQVEEHGKDQEVQSDKPSSVISDHDQESDFSDSDSDCNIPNGVLSTALLDVGEAIDCLLRLSVAIANPAPHERFRKLGAGPSEDVSFYEPHDITYVKDKFPKISDELANALGRYITRRRQFFKYRYAHHEKLVSGIESLALNKESDTCRTEIVPQTIASSLPEQFKASAKFDPQAAVVDEDMRSDTGMSQTSYATSAGFVFEGTDLEMHEPPPPLRVPPRPSAAADGIFECPFCYRMISAKTRAAWKRHVFGDLRPYTCVFSHCIESTIDFDRRHNWQLHVSKNHWRSWSCPFKCQQPFSSAPELSRHINNHHLPNGSEEELKAITALGDKPAPEDTSSQCLLCGHSTTGLKKYIKHVGRHLEQLALFTLPDLEREDVDEETESNNQNSAISGTDDNSLPVSSTSPSPILAPQHPSSSGLAVKEEKSGLSDDNGNTRDLHGWSKNESDKEIHSPYEVPQKCVHGGCWKEFTDPGEKCEYHPGRIDFYDGQKGWFCCKPRVLTVDELFEIPPCTIGTHSTSQSEHEQGIDGVFYLMNMVNKTKQEIIEFDKAWEE</sequence>
<evidence type="ECO:0000256" key="1">
    <source>
        <dbReference type="ARBA" id="ARBA00022723"/>
    </source>
</evidence>
<feature type="compositionally biased region" description="Polar residues" evidence="5">
    <location>
        <begin position="497"/>
        <end position="520"/>
    </location>
</feature>
<comment type="caution">
    <text evidence="8">The sequence shown here is derived from an EMBL/GenBank/DDBJ whole genome shotgun (WGS) entry which is preliminary data.</text>
</comment>
<dbReference type="InterPro" id="IPR058925">
    <property type="entry name" value="zf-C2H2_AcuF"/>
</dbReference>